<keyword evidence="2" id="KW-1185">Reference proteome</keyword>
<dbReference type="InterPro" id="IPR011335">
    <property type="entry name" value="Restrct_endonuc-II-like"/>
</dbReference>
<evidence type="ECO:0000313" key="1">
    <source>
        <dbReference type="EMBL" id="CAI5741539.1"/>
    </source>
</evidence>
<sequence length="294" mass="33188">MRRALKRRNIMIFASEVPVISALNPYRKIEDVFLNVWRRTNPRQVSALQQSLALAVLPSQEETMRAIVQDLGVAPAIAKLLEKASTADTIQQVAQAQAQVVHSLPSSTPTAVKSDVVQFVTSSMHKVFGAQHENAGIEAYEKKKRLVVHERNVVFAKRQVEAHGPFAVFVGGKVDGRADGKVIEVKNRLKKFLSPLPKYDIAQLQTYLFILGVQEGEIVEHLQAATTQTKMTPVAWDDKMWRTDIVPYLVRFSSALTYLMQDATVQKDYLQSDSAQQREIIRHLWSREVQQTMP</sequence>
<accession>A0AAV0UXD8</accession>
<comment type="caution">
    <text evidence="1">The sequence shown here is derived from an EMBL/GenBank/DDBJ whole genome shotgun (WGS) entry which is preliminary data.</text>
</comment>
<proteinExistence type="predicted"/>
<dbReference type="SUPFAM" id="SSF52980">
    <property type="entry name" value="Restriction endonuclease-like"/>
    <property type="match status" value="1"/>
</dbReference>
<dbReference type="AlphaFoldDB" id="A0AAV0UXD8"/>
<dbReference type="EMBL" id="CANTFL010001450">
    <property type="protein sequence ID" value="CAI5741539.1"/>
    <property type="molecule type" value="Genomic_DNA"/>
</dbReference>
<gene>
    <name evidence="1" type="ORF">HBR001_LOCUS8534</name>
</gene>
<protein>
    <recommendedName>
        <fullName evidence="3">RxLR effector candidate protein</fullName>
    </recommendedName>
</protein>
<dbReference type="Gene3D" id="3.90.320.10">
    <property type="match status" value="1"/>
</dbReference>
<organism evidence="1 2">
    <name type="scientific">Hyaloperonospora brassicae</name>
    <name type="common">Brassica downy mildew</name>
    <name type="synonym">Peronospora brassicae</name>
    <dbReference type="NCBI Taxonomy" id="162125"/>
    <lineage>
        <taxon>Eukaryota</taxon>
        <taxon>Sar</taxon>
        <taxon>Stramenopiles</taxon>
        <taxon>Oomycota</taxon>
        <taxon>Peronosporomycetes</taxon>
        <taxon>Peronosporales</taxon>
        <taxon>Peronosporaceae</taxon>
        <taxon>Hyaloperonospora</taxon>
    </lineage>
</organism>
<dbReference type="InterPro" id="IPR011604">
    <property type="entry name" value="PDDEXK-like_dom_sf"/>
</dbReference>
<name>A0AAV0UXD8_HYABA</name>
<reference evidence="1" key="1">
    <citation type="submission" date="2022-12" db="EMBL/GenBank/DDBJ databases">
        <authorList>
            <person name="Webb A."/>
        </authorList>
    </citation>
    <scope>NUCLEOTIDE SEQUENCE</scope>
    <source>
        <strain evidence="1">Hp1</strain>
    </source>
</reference>
<dbReference type="GO" id="GO:0006281">
    <property type="term" value="P:DNA repair"/>
    <property type="evidence" value="ECO:0007669"/>
    <property type="project" value="UniProtKB-ARBA"/>
</dbReference>
<dbReference type="Proteomes" id="UP001162031">
    <property type="component" value="Unassembled WGS sequence"/>
</dbReference>
<evidence type="ECO:0000313" key="2">
    <source>
        <dbReference type="Proteomes" id="UP001162031"/>
    </source>
</evidence>
<evidence type="ECO:0008006" key="3">
    <source>
        <dbReference type="Google" id="ProtNLM"/>
    </source>
</evidence>